<gene>
    <name evidence="2" type="ORF">H8891_06200</name>
</gene>
<accession>A0ABR7K2N9</accession>
<evidence type="ECO:0000256" key="1">
    <source>
        <dbReference type="SAM" id="Coils"/>
    </source>
</evidence>
<proteinExistence type="predicted"/>
<keyword evidence="1" id="KW-0175">Coiled coil</keyword>
<dbReference type="Proteomes" id="UP000611796">
    <property type="component" value="Unassembled WGS sequence"/>
</dbReference>
<comment type="caution">
    <text evidence="2">The sequence shown here is derived from an EMBL/GenBank/DDBJ whole genome shotgun (WGS) entry which is preliminary data.</text>
</comment>
<name>A0ABR7K2N9_9FIRM</name>
<sequence length="1156" mass="133975">MEQIKIREVYQKKGKFELKTDVNVDGTITLGRSMFLDIFEIYMKDKLNKEDYKIGEQINEIIKVHLPSEDKEAEDILNKGIEFDNKHYLYLVTSAGLMKKSDMELKTECECFFIEDTYKDFRSIFERVISLDKLEKLKDKKPIAINKDILSRISLSLSSGDKVYLPDMKVCVLPEMEYEFFNNYLQLPSKKEKNKNGKKIDVLDIEKITATYESGDKNSILEKFTIEDQKEDPITHVALDGAGFISPEYMEIVKEQLNDKYKAKIDYDLSWVGIRTSMATKGLLIKFDFKKYLKEEHGLENLIVKDFWNNEVDLMKMDCIMNASQCKFAKLYDSYEEYKGLVESLGRGRLGEYGIKEIFESLYIIKYNKKQAKHSTETNYQILSNIAISPDELDKIADEHEQVFKNALIETDNDISAAARRLILGDVVDEDKDELSASTKAHKILQHDDSMNELASTFNLVKNLVNKKVNTLAGGSIALEGNYKTIMKDPISYIDSLVALKDNPENYLYKKVKNEDGIEVEKLKGIKGKISKNGLQPNTNYCPGELGNRTLCRCPLATATEVIATKFVKNKMLDKYFGDLANDILFYAFDDTMMRQSGADEDLDITISLSSPIIYNSVIEDIDENGVKWVFRNSIDGGTDEQIYNNENLYKAIVAGRGNKIGQISNISAILSGVRMQKQLPDLKLKSGELISEFDLRKRINDKYNKLHQAIEADKTLDEIDKANELKKLNENRNMEIAIVLANAEKMNEKYTDEDHKQNIINNFQANKVDMYIVLQISMLAIDSPKTGLSIDKEEKFMKEYIAKKDGVRELKPLYIYHAKYKQADKSVKYNQVEYTDSLLNNFCRRIMTTYGFKAREALSKDYKDKKIIGLLRKIKGEVNDEVKEKIEKINNDYHDKLDNAEIEFKGMKIKINEVIKDFREERKIEKYKTDESYAFDIEDKLKILYDLRRPVYDRILLETDDLIKEVILDKYPTKVVLKALGEAKGNKKYRGNYVNIKSTFITNHFFDLLDEYMTEKFDSKHAFIEDENGNYRHLFKNYSKKEDIELKKEKLGEKQMNRIGVKNGDTVPLKTDLKILSEEDKNKININEIRVVTFKDGYLLAENEDKIQISLGKVYDNSNKGKYYPEENRDFKVKSANIYPNRKMDKAGIEFHLWY</sequence>
<protein>
    <submittedName>
        <fullName evidence="2">Uncharacterized protein</fullName>
    </submittedName>
</protein>
<dbReference type="EMBL" id="JACRWD010000001">
    <property type="protein sequence ID" value="MBC6003386.1"/>
    <property type="molecule type" value="Genomic_DNA"/>
</dbReference>
<keyword evidence="3" id="KW-1185">Reference proteome</keyword>
<evidence type="ECO:0000313" key="2">
    <source>
        <dbReference type="EMBL" id="MBC6003386.1"/>
    </source>
</evidence>
<dbReference type="RefSeq" id="WP_187005644.1">
    <property type="nucleotide sequence ID" value="NZ_JACRWD010000001.1"/>
</dbReference>
<organism evidence="2 3">
    <name type="scientific">Paeniclostridium hominis</name>
    <dbReference type="NCBI Taxonomy" id="2764329"/>
    <lineage>
        <taxon>Bacteria</taxon>
        <taxon>Bacillati</taxon>
        <taxon>Bacillota</taxon>
        <taxon>Clostridia</taxon>
        <taxon>Peptostreptococcales</taxon>
        <taxon>Peptostreptococcaceae</taxon>
        <taxon>Paeniclostridium</taxon>
    </lineage>
</organism>
<evidence type="ECO:0000313" key="3">
    <source>
        <dbReference type="Proteomes" id="UP000611796"/>
    </source>
</evidence>
<reference evidence="2 3" key="1">
    <citation type="submission" date="2020-08" db="EMBL/GenBank/DDBJ databases">
        <authorList>
            <person name="Liu C."/>
            <person name="Sun Q."/>
        </authorList>
    </citation>
    <scope>NUCLEOTIDE SEQUENCE [LARGE SCALE GENOMIC DNA]</scope>
    <source>
        <strain evidence="2 3">NSJ-45</strain>
    </source>
</reference>
<feature type="coiled-coil region" evidence="1">
    <location>
        <begin position="880"/>
        <end position="918"/>
    </location>
</feature>